<feature type="compositionally biased region" description="Basic residues" evidence="1">
    <location>
        <begin position="147"/>
        <end position="158"/>
    </location>
</feature>
<dbReference type="InterPro" id="IPR026406">
    <property type="entry name" value="Ver/Plancto_CHP"/>
</dbReference>
<dbReference type="EMBL" id="CABFVA020000020">
    <property type="protein sequence ID" value="VVM05321.1"/>
    <property type="molecule type" value="Genomic_DNA"/>
</dbReference>
<keyword evidence="3" id="KW-1185">Reference proteome</keyword>
<reference evidence="2 3" key="1">
    <citation type="submission" date="2019-09" db="EMBL/GenBank/DDBJ databases">
        <authorList>
            <person name="Cremers G."/>
        </authorList>
    </citation>
    <scope>NUCLEOTIDE SEQUENCE [LARGE SCALE GENOMIC DNA]</scope>
    <source>
        <strain evidence="2">4A</strain>
    </source>
</reference>
<sequence length="158" mass="17336">MRKRNFASIVEEICERDGRYVDEAYYFVREALHSTEKGGKRKGKRRMTAASGMELLEALRAHALREFGPMSKLVLREWGIRNCSDLGDVILTLASYGVLGQASAGTRKDFKKGFSFTSAFVKPFCPAGAIRSAGKRKAGQTETKAGKTGRAKKKAPAA</sequence>
<feature type="region of interest" description="Disordered" evidence="1">
    <location>
        <begin position="132"/>
        <end position="158"/>
    </location>
</feature>
<proteinExistence type="predicted"/>
<protein>
    <submittedName>
        <fullName evidence="2">Uncharacterized protein</fullName>
    </submittedName>
</protein>
<dbReference type="RefSeq" id="WP_142659459.1">
    <property type="nucleotide sequence ID" value="NZ_CABFVA020000020.1"/>
</dbReference>
<dbReference type="OrthoDB" id="9793330at2"/>
<evidence type="ECO:0000256" key="1">
    <source>
        <dbReference type="SAM" id="MobiDB-lite"/>
    </source>
</evidence>
<evidence type="ECO:0000313" key="2">
    <source>
        <dbReference type="EMBL" id="VVM05321.1"/>
    </source>
</evidence>
<dbReference type="Proteomes" id="UP000334923">
    <property type="component" value="Unassembled WGS sequence"/>
</dbReference>
<name>A0A5E6MIJ6_9BACT</name>
<dbReference type="AlphaFoldDB" id="A0A5E6MIJ6"/>
<organism evidence="2 3">
    <name type="scientific">Methylacidimicrobium tartarophylax</name>
    <dbReference type="NCBI Taxonomy" id="1041768"/>
    <lineage>
        <taxon>Bacteria</taxon>
        <taxon>Pseudomonadati</taxon>
        <taxon>Verrucomicrobiota</taxon>
        <taxon>Methylacidimicrobium</taxon>
    </lineage>
</organism>
<evidence type="ECO:0000313" key="3">
    <source>
        <dbReference type="Proteomes" id="UP000334923"/>
    </source>
</evidence>
<dbReference type="NCBIfam" id="TIGR04138">
    <property type="entry name" value="Plancto_Ver_chp"/>
    <property type="match status" value="1"/>
</dbReference>
<gene>
    <name evidence="2" type="ORF">MAMT_00581</name>
</gene>
<accession>A0A5E6MIJ6</accession>